<protein>
    <recommendedName>
        <fullName evidence="3">Seryl-tRNA synthetase</fullName>
    </recommendedName>
</protein>
<name>A0A8K2A249_9CYAN</name>
<dbReference type="Proteomes" id="UP000607397">
    <property type="component" value="Unassembled WGS sequence"/>
</dbReference>
<sequence length="293" mass="33689">MSSQSNENINSFESDFLFDPQVGLLALKGQALVLMRHLDSLFLQWATEVNAMEYAFPPLLSVSSMNLVDYFSSFPHLATLTSQIDASDNGIQKFVEANKNVDLSEIKPDYLDSARYVVPSAACYAVYNHFRNQQLSNNLYITVCCSCSRHEDYYKAGERQWVFNMREIVCLGQKDAVKAFLDFYQNLISSKLQAANFPFKLAEATDPFFNRRDPRLLMQRLEPLKYEFLYRDQLAISSVNFHRDFFGSRFGINSQDGEVAYSGCVAFGLERWLSSCLQEYGQKLDDWPKVFQL</sequence>
<accession>A0A8K2A249</accession>
<organism evidence="1 2">
    <name type="scientific">Petrachloros mirabilis ULC683</name>
    <dbReference type="NCBI Taxonomy" id="2781853"/>
    <lineage>
        <taxon>Bacteria</taxon>
        <taxon>Bacillati</taxon>
        <taxon>Cyanobacteriota</taxon>
        <taxon>Cyanophyceae</taxon>
        <taxon>Synechococcales</taxon>
        <taxon>Petrachlorosaceae</taxon>
        <taxon>Petrachloros</taxon>
        <taxon>Petrachloros mirabilis</taxon>
    </lineage>
</organism>
<dbReference type="EMBL" id="WVIC01000053">
    <property type="protein sequence ID" value="NCJ08458.1"/>
    <property type="molecule type" value="Genomic_DNA"/>
</dbReference>
<evidence type="ECO:0000313" key="1">
    <source>
        <dbReference type="EMBL" id="NCJ08458.1"/>
    </source>
</evidence>
<gene>
    <name evidence="1" type="ORF">GS597_18490</name>
</gene>
<comment type="caution">
    <text evidence="1">The sequence shown here is derived from an EMBL/GenBank/DDBJ whole genome shotgun (WGS) entry which is preliminary data.</text>
</comment>
<reference evidence="1" key="1">
    <citation type="submission" date="2019-12" db="EMBL/GenBank/DDBJ databases">
        <title>High-Quality draft genome sequences of three cyanobacteria isolated from the limestone walls of the Old Cathedral of Coimbra.</title>
        <authorList>
            <person name="Tiago I."/>
            <person name="Soares F."/>
            <person name="Portugal A."/>
        </authorList>
    </citation>
    <scope>NUCLEOTIDE SEQUENCE [LARGE SCALE GENOMIC DNA]</scope>
    <source>
        <strain evidence="1">C</strain>
    </source>
</reference>
<keyword evidence="2" id="KW-1185">Reference proteome</keyword>
<evidence type="ECO:0008006" key="3">
    <source>
        <dbReference type="Google" id="ProtNLM"/>
    </source>
</evidence>
<dbReference type="RefSeq" id="WP_161826928.1">
    <property type="nucleotide sequence ID" value="NZ_WVIC01000053.1"/>
</dbReference>
<dbReference type="AlphaFoldDB" id="A0A8K2A249"/>
<proteinExistence type="predicted"/>
<dbReference type="Gene3D" id="3.30.930.10">
    <property type="entry name" value="Bira Bifunctional Protein, Domain 2"/>
    <property type="match status" value="1"/>
</dbReference>
<evidence type="ECO:0000313" key="2">
    <source>
        <dbReference type="Proteomes" id="UP000607397"/>
    </source>
</evidence>
<dbReference type="InterPro" id="IPR045864">
    <property type="entry name" value="aa-tRNA-synth_II/BPL/LPL"/>
</dbReference>
<dbReference type="SUPFAM" id="SSF55681">
    <property type="entry name" value="Class II aaRS and biotin synthetases"/>
    <property type="match status" value="1"/>
</dbReference>